<sequence length="398" mass="46328">MIIPIVLTLLALFCWRLFSDDELLPEVAELVEQYNQPRSRGTDGYFMLLGLSTSAQDILVEGKGVYQHLLESGEREPGYNRVFDELANICEVADIDCFKNVERELENIEQLLQRNEQQLNQLYQLDKADGFFHLGKPDWRDIQLGLSALPRAYANLLIIDLLKNDYASFNAHMQGVTRLVNSLTCQSDEWMPLIYGLMLSERLIQTLYVASANDYLQADVLQSGFEQPYECAFSEYGWLRMHERELVRNNNYHHEFLNLIAGQGEPIEHAFAGYPKWVYRLVYKPNRATNDYVRLFLDRDGERAKFKTNKPWYEYDFVNLFSDILATEVPPHFVDFKPDLLRVKLKSLLLKQFLRSNRDVDMQHIPSPLDGSMPQQINGTLCYLIPNDEPVCLREQDH</sequence>
<dbReference type="RefSeq" id="WP_131257992.1">
    <property type="nucleotide sequence ID" value="NZ_JBHSUS010000001.1"/>
</dbReference>
<comment type="caution">
    <text evidence="2">The sequence shown here is derived from an EMBL/GenBank/DDBJ whole genome shotgun (WGS) entry which is preliminary data.</text>
</comment>
<dbReference type="EMBL" id="JBHSUS010000001">
    <property type="protein sequence ID" value="MFC6440185.1"/>
    <property type="molecule type" value="Genomic_DNA"/>
</dbReference>
<reference evidence="3" key="1">
    <citation type="journal article" date="2019" name="Int. J. Syst. Evol. Microbiol.">
        <title>The Global Catalogue of Microorganisms (GCM) 10K type strain sequencing project: providing services to taxonomists for standard genome sequencing and annotation.</title>
        <authorList>
            <consortium name="The Broad Institute Genomics Platform"/>
            <consortium name="The Broad Institute Genome Sequencing Center for Infectious Disease"/>
            <person name="Wu L."/>
            <person name="Ma J."/>
        </authorList>
    </citation>
    <scope>NUCLEOTIDE SEQUENCE [LARGE SCALE GENOMIC DNA]</scope>
    <source>
        <strain evidence="3">CGMCC 1.16031</strain>
    </source>
</reference>
<organism evidence="2 3">
    <name type="scientific">Pseudobowmanella zhangzhouensis</name>
    <dbReference type="NCBI Taxonomy" id="1537679"/>
    <lineage>
        <taxon>Bacteria</taxon>
        <taxon>Pseudomonadati</taxon>
        <taxon>Pseudomonadota</taxon>
        <taxon>Gammaproteobacteria</taxon>
        <taxon>Alteromonadales</taxon>
        <taxon>Alteromonadaceae</taxon>
    </lineage>
</organism>
<evidence type="ECO:0000313" key="3">
    <source>
        <dbReference type="Proteomes" id="UP001596364"/>
    </source>
</evidence>
<feature type="coiled-coil region" evidence="1">
    <location>
        <begin position="98"/>
        <end position="128"/>
    </location>
</feature>
<proteinExistence type="predicted"/>
<accession>A0ABW1XLP7</accession>
<evidence type="ECO:0000256" key="1">
    <source>
        <dbReference type="SAM" id="Coils"/>
    </source>
</evidence>
<dbReference type="Proteomes" id="UP001596364">
    <property type="component" value="Unassembled WGS sequence"/>
</dbReference>
<keyword evidence="3" id="KW-1185">Reference proteome</keyword>
<name>A0ABW1XLP7_9ALTE</name>
<evidence type="ECO:0008006" key="4">
    <source>
        <dbReference type="Google" id="ProtNLM"/>
    </source>
</evidence>
<gene>
    <name evidence="2" type="ORF">ACFP85_08500</name>
</gene>
<evidence type="ECO:0000313" key="2">
    <source>
        <dbReference type="EMBL" id="MFC6440185.1"/>
    </source>
</evidence>
<protein>
    <recommendedName>
        <fullName evidence="4">DUF4034 domain-containing protein</fullName>
    </recommendedName>
</protein>
<keyword evidence="1" id="KW-0175">Coiled coil</keyword>